<dbReference type="KEGG" id="rpm:RSPPHO_01901"/>
<dbReference type="eggNOG" id="COG0751">
    <property type="taxonomic scope" value="Bacteria"/>
</dbReference>
<dbReference type="PROSITE" id="PS50861">
    <property type="entry name" value="AA_TRNA_LIGASE_II_GLYAB"/>
    <property type="match status" value="1"/>
</dbReference>
<evidence type="ECO:0000256" key="1">
    <source>
        <dbReference type="ARBA" id="ARBA00008226"/>
    </source>
</evidence>
<dbReference type="SUPFAM" id="SSF109604">
    <property type="entry name" value="HD-domain/PDEase-like"/>
    <property type="match status" value="1"/>
</dbReference>
<evidence type="ECO:0000256" key="2">
    <source>
        <dbReference type="ARBA" id="ARBA00011209"/>
    </source>
</evidence>
<evidence type="ECO:0000313" key="11">
    <source>
        <dbReference type="EMBL" id="CCG08527.1"/>
    </source>
</evidence>
<gene>
    <name evidence="9 11" type="primary">glyS</name>
    <name evidence="11" type="ORF">RSPPHO_01901</name>
</gene>
<comment type="similarity">
    <text evidence="1 9">Belongs to the class-II aminoacyl-tRNA synthetase family.</text>
</comment>
<keyword evidence="6 9" id="KW-0648">Protein biosynthesis</keyword>
<sequence length="751" mass="80881">MHQGQPPFQSSRCPGGHQRDRARRLYRPRARAGQGLLRGLVARARPPRPRRRRLGGLIMAELLLELLGEELPARMQARAAEDLGRLLAAGLQEAGLTHEGIKTFVTPRRLGAVVRGLPVAQPDVREEKRGPRADAPAKAIEGFLASVGLSLDQIERRETPKGTFLFAVIERAGQPTAAVLPGLITKALLALPWPKAMRWGRGRLAWVRPLHSLIGLFDGQVLAGGLDLGDRILPFGETTRGHRFLAPEPFAVRDFADYAAKLAAAHVVLEVGERRALIAQGLEALAAGEGLVVRQDPGLLDEVAGLVEAPTPLMGHIDTAFMDLPPEVLVTSLREHQKYFCLETVDGRLSPRFVVVANGPRAEGSARIVAGNERVLRARLSDARFFWDQDRHVPLASRVESLGARIFHAKLGTDRERVERLRALAGALAAFVPGADPALVDRAALLAKADLVTGMVGEFPELQGLMGAYYARHDGEPAAVAGAIRDHYAPVGPGDACPTDPVAVCVALADKLDTLAGFWLIDEKPTGSKDPFALRRAALGVLRLILENRLRLPLLPVLDRAAEGHRAARPALSADIAGDLLDFLAERLKVQQRDKGVRHDLIAAVLALGGEDDLVRLLARVEALAGFVGSAEGANLLAAQRRAMNIVRIEEKRDGAPVAGAVDPALFAQDEECALFQALDEGEAALAPVLAAEAFTDAMAVLAGWRASVDAFFDRVTVNADDPSLRRNRLRLLARIGAAMNRVADFSKIEG</sequence>
<feature type="region of interest" description="Disordered" evidence="10">
    <location>
        <begin position="1"/>
        <end position="20"/>
    </location>
</feature>
<comment type="subcellular location">
    <subcellularLocation>
        <location evidence="9">Cytoplasm</location>
    </subcellularLocation>
</comment>
<dbReference type="AlphaFoldDB" id="H6SKL2"/>
<keyword evidence="9" id="KW-0963">Cytoplasm</keyword>
<dbReference type="GO" id="GO:0005524">
    <property type="term" value="F:ATP binding"/>
    <property type="evidence" value="ECO:0007669"/>
    <property type="project" value="UniProtKB-UniRule"/>
</dbReference>
<evidence type="ECO:0000256" key="5">
    <source>
        <dbReference type="ARBA" id="ARBA00022840"/>
    </source>
</evidence>
<dbReference type="HAMAP" id="MF_00255">
    <property type="entry name" value="Gly_tRNA_synth_beta"/>
    <property type="match status" value="1"/>
</dbReference>
<dbReference type="PANTHER" id="PTHR30075:SF2">
    <property type="entry name" value="GLYCINE--TRNA LIGASE, CHLOROPLASTIC_MITOCHONDRIAL 2"/>
    <property type="match status" value="1"/>
</dbReference>
<evidence type="ECO:0000256" key="6">
    <source>
        <dbReference type="ARBA" id="ARBA00022917"/>
    </source>
</evidence>
<evidence type="ECO:0000256" key="3">
    <source>
        <dbReference type="ARBA" id="ARBA00022598"/>
    </source>
</evidence>
<evidence type="ECO:0000256" key="7">
    <source>
        <dbReference type="ARBA" id="ARBA00023146"/>
    </source>
</evidence>
<dbReference type="EMBL" id="HE663493">
    <property type="protein sequence ID" value="CCG08527.1"/>
    <property type="molecule type" value="Genomic_DNA"/>
</dbReference>
<proteinExistence type="inferred from homology"/>
<evidence type="ECO:0000256" key="9">
    <source>
        <dbReference type="HAMAP-Rule" id="MF_00255"/>
    </source>
</evidence>
<keyword evidence="7 9" id="KW-0030">Aminoacyl-tRNA synthetase</keyword>
<dbReference type="Pfam" id="PF02092">
    <property type="entry name" value="tRNA_synt_2f"/>
    <property type="match status" value="1"/>
</dbReference>
<dbReference type="GO" id="GO:0006426">
    <property type="term" value="P:glycyl-tRNA aminoacylation"/>
    <property type="evidence" value="ECO:0007669"/>
    <property type="project" value="UniProtKB-UniRule"/>
</dbReference>
<keyword evidence="12" id="KW-1185">Reference proteome</keyword>
<protein>
    <recommendedName>
        <fullName evidence="9">Glycine--tRNA ligase beta subunit</fullName>
        <ecNumber evidence="9">6.1.1.14</ecNumber>
    </recommendedName>
    <alternativeName>
        <fullName evidence="9">Glycyl-tRNA synthetase beta subunit</fullName>
        <shortName evidence="9">GlyRS</shortName>
    </alternativeName>
</protein>
<keyword evidence="4 9" id="KW-0547">Nucleotide-binding</keyword>
<dbReference type="InterPro" id="IPR006194">
    <property type="entry name" value="Gly-tRNA-synth_heterodimer"/>
</dbReference>
<dbReference type="PRINTS" id="PR01045">
    <property type="entry name" value="TRNASYNTHGB"/>
</dbReference>
<evidence type="ECO:0000256" key="4">
    <source>
        <dbReference type="ARBA" id="ARBA00022741"/>
    </source>
</evidence>
<dbReference type="STRING" id="1150469.RSPPHO_01901"/>
<dbReference type="EC" id="6.1.1.14" evidence="9"/>
<keyword evidence="3 9" id="KW-0436">Ligase</keyword>
<comment type="subunit">
    <text evidence="2 9">Tetramer of two alpha and two beta subunits.</text>
</comment>
<organism evidence="11 12">
    <name type="scientific">Pararhodospirillum photometricum DSM 122</name>
    <dbReference type="NCBI Taxonomy" id="1150469"/>
    <lineage>
        <taxon>Bacteria</taxon>
        <taxon>Pseudomonadati</taxon>
        <taxon>Pseudomonadota</taxon>
        <taxon>Alphaproteobacteria</taxon>
        <taxon>Rhodospirillales</taxon>
        <taxon>Rhodospirillaceae</taxon>
        <taxon>Pararhodospirillum</taxon>
    </lineage>
</organism>
<evidence type="ECO:0000313" key="12">
    <source>
        <dbReference type="Proteomes" id="UP000033220"/>
    </source>
</evidence>
<dbReference type="PATRIC" id="fig|1150469.3.peg.2137"/>
<accession>H6SKL2</accession>
<dbReference type="InterPro" id="IPR015944">
    <property type="entry name" value="Gly-tRNA-synth_bsu"/>
</dbReference>
<name>H6SKL2_PARPM</name>
<dbReference type="PANTHER" id="PTHR30075">
    <property type="entry name" value="GLYCYL-TRNA SYNTHETASE"/>
    <property type="match status" value="1"/>
</dbReference>
<dbReference type="GO" id="GO:0005829">
    <property type="term" value="C:cytosol"/>
    <property type="evidence" value="ECO:0007669"/>
    <property type="project" value="TreeGrafter"/>
</dbReference>
<dbReference type="Proteomes" id="UP000033220">
    <property type="component" value="Chromosome DSM 122"/>
</dbReference>
<dbReference type="HOGENOM" id="CLU_007220_2_1_5"/>
<feature type="compositionally biased region" description="Polar residues" evidence="10">
    <location>
        <begin position="1"/>
        <end position="12"/>
    </location>
</feature>
<evidence type="ECO:0000256" key="10">
    <source>
        <dbReference type="SAM" id="MobiDB-lite"/>
    </source>
</evidence>
<dbReference type="NCBIfam" id="TIGR00211">
    <property type="entry name" value="glyS"/>
    <property type="match status" value="1"/>
</dbReference>
<evidence type="ECO:0000256" key="8">
    <source>
        <dbReference type="ARBA" id="ARBA00047937"/>
    </source>
</evidence>
<comment type="catalytic activity">
    <reaction evidence="8 9">
        <text>tRNA(Gly) + glycine + ATP = glycyl-tRNA(Gly) + AMP + diphosphate</text>
        <dbReference type="Rhea" id="RHEA:16013"/>
        <dbReference type="Rhea" id="RHEA-COMP:9664"/>
        <dbReference type="Rhea" id="RHEA-COMP:9683"/>
        <dbReference type="ChEBI" id="CHEBI:30616"/>
        <dbReference type="ChEBI" id="CHEBI:33019"/>
        <dbReference type="ChEBI" id="CHEBI:57305"/>
        <dbReference type="ChEBI" id="CHEBI:78442"/>
        <dbReference type="ChEBI" id="CHEBI:78522"/>
        <dbReference type="ChEBI" id="CHEBI:456215"/>
        <dbReference type="EC" id="6.1.1.14"/>
    </reaction>
</comment>
<reference evidence="11 12" key="1">
    <citation type="submission" date="2012-02" db="EMBL/GenBank/DDBJ databases">
        <title>Shotgun genome sequence of Phaeospirillum photometricum DSM 122.</title>
        <authorList>
            <person name="Duquesne K."/>
            <person name="Sturgis J."/>
        </authorList>
    </citation>
    <scope>NUCLEOTIDE SEQUENCE [LARGE SCALE GENOMIC DNA]</scope>
    <source>
        <strain evidence="12">DSM122</strain>
    </source>
</reference>
<keyword evidence="5 9" id="KW-0067">ATP-binding</keyword>
<dbReference type="GO" id="GO:0004820">
    <property type="term" value="F:glycine-tRNA ligase activity"/>
    <property type="evidence" value="ECO:0007669"/>
    <property type="project" value="UniProtKB-UniRule"/>
</dbReference>